<dbReference type="AlphaFoldDB" id="A0A4T0N3I9"/>
<dbReference type="Proteomes" id="UP000310685">
    <property type="component" value="Unassembled WGS sequence"/>
</dbReference>
<dbReference type="OrthoDB" id="10052260at2759"/>
<sequence>MSLLNEIDKLKVSSNIDKFSNKLNLIDKSNDSCWSSNNGKNQFILIKLKNFFKLKQFNLTFQGGFSGKLCQILLYKDDDFVYQQPFYPQDNNKLQSFYLQEIFEVNKIKLLFNDSTDFFGRITIYNLDLIRSD</sequence>
<evidence type="ECO:0000313" key="4">
    <source>
        <dbReference type="EMBL" id="TIC68211.1"/>
    </source>
</evidence>
<evidence type="ECO:0000313" key="10">
    <source>
        <dbReference type="Proteomes" id="UP000309601"/>
    </source>
</evidence>
<evidence type="ECO:0000313" key="12">
    <source>
        <dbReference type="Proteomes" id="UP000310708"/>
    </source>
</evidence>
<dbReference type="EMBL" id="SPRX01000008">
    <property type="protein sequence ID" value="TIC68211.1"/>
    <property type="molecule type" value="Genomic_DNA"/>
</dbReference>
<dbReference type="Proteomes" id="UP000305647">
    <property type="component" value="Unassembled WGS sequence"/>
</dbReference>
<comment type="caution">
    <text evidence="3">The sequence shown here is derived from an EMBL/GenBank/DDBJ whole genome shotgun (WGS) entry which is preliminary data.</text>
</comment>
<evidence type="ECO:0000313" key="11">
    <source>
        <dbReference type="Proteomes" id="UP000310685"/>
    </source>
</evidence>
<dbReference type="SUPFAM" id="SSF49785">
    <property type="entry name" value="Galactose-binding domain-like"/>
    <property type="match status" value="1"/>
</dbReference>
<gene>
    <name evidence="4" type="ORF">E3Q01_00923</name>
    <name evidence="5" type="ORF">E3Q02_00579</name>
    <name evidence="6" type="ORF">E3Q03_00863</name>
    <name evidence="3" type="ORF">E3Q10_00459</name>
    <name evidence="2" type="ORF">E3Q17_00647</name>
    <name evidence="1" type="ORF">E3Q22_00951</name>
</gene>
<evidence type="ECO:0000313" key="6">
    <source>
        <dbReference type="EMBL" id="TIC70815.1"/>
    </source>
</evidence>
<evidence type="ECO:0000313" key="8">
    <source>
        <dbReference type="Proteomes" id="UP000305647"/>
    </source>
</evidence>
<protein>
    <recommendedName>
        <fullName evidence="13">Galactose-binding like protein</fullName>
    </recommendedName>
</protein>
<proteinExistence type="predicted"/>
<reference evidence="7 8" key="1">
    <citation type="submission" date="2019-03" db="EMBL/GenBank/DDBJ databases">
        <title>Sequencing 25 genomes of Wallemia mellicola.</title>
        <authorList>
            <person name="Gostincar C."/>
        </authorList>
    </citation>
    <scope>NUCLEOTIDE SEQUENCE [LARGE SCALE GENOMIC DNA]</scope>
    <source>
        <strain evidence="2 9">EXF-1262</strain>
        <strain evidence="5 10">EXF-1274</strain>
        <strain evidence="6 7">EXF-1277</strain>
        <strain evidence="1 11">EXF-6152</strain>
        <strain evidence="4 12">EXF-757</strain>
        <strain evidence="3 8">EXF-8738</strain>
    </source>
</reference>
<dbReference type="EMBL" id="SPRH01000004">
    <property type="protein sequence ID" value="TIC04195.1"/>
    <property type="molecule type" value="Genomic_DNA"/>
</dbReference>
<dbReference type="EMBL" id="SPRO01000003">
    <property type="protein sequence ID" value="TIC33866.1"/>
    <property type="molecule type" value="Genomic_DNA"/>
</dbReference>
<organism evidence="3 8">
    <name type="scientific">Wallemia mellicola</name>
    <dbReference type="NCBI Taxonomy" id="1708541"/>
    <lineage>
        <taxon>Eukaryota</taxon>
        <taxon>Fungi</taxon>
        <taxon>Dikarya</taxon>
        <taxon>Basidiomycota</taxon>
        <taxon>Wallemiomycotina</taxon>
        <taxon>Wallemiomycetes</taxon>
        <taxon>Wallemiales</taxon>
        <taxon>Wallemiaceae</taxon>
        <taxon>Wallemia</taxon>
    </lineage>
</organism>
<evidence type="ECO:0000313" key="3">
    <source>
        <dbReference type="EMBL" id="TIC33866.1"/>
    </source>
</evidence>
<dbReference type="EMBL" id="SPRV01000005">
    <property type="protein sequence ID" value="TIC70815.1"/>
    <property type="molecule type" value="Genomic_DNA"/>
</dbReference>
<dbReference type="Proteomes" id="UP000305362">
    <property type="component" value="Unassembled WGS sequence"/>
</dbReference>
<evidence type="ECO:0000313" key="7">
    <source>
        <dbReference type="Proteomes" id="UP000305362"/>
    </source>
</evidence>
<name>A0A4T0N3I9_9BASI</name>
<dbReference type="Proteomes" id="UP000307169">
    <property type="component" value="Unassembled WGS sequence"/>
</dbReference>
<evidence type="ECO:0000313" key="1">
    <source>
        <dbReference type="EMBL" id="TIB81623.1"/>
    </source>
</evidence>
<dbReference type="Proteomes" id="UP000310708">
    <property type="component" value="Unassembled WGS sequence"/>
</dbReference>
<evidence type="ECO:0000313" key="9">
    <source>
        <dbReference type="Proteomes" id="UP000307169"/>
    </source>
</evidence>
<evidence type="ECO:0008006" key="13">
    <source>
        <dbReference type="Google" id="ProtNLM"/>
    </source>
</evidence>
<accession>A0A4T0N3I9</accession>
<dbReference type="Gene3D" id="2.60.120.260">
    <property type="entry name" value="Galactose-binding domain-like"/>
    <property type="match status" value="1"/>
</dbReference>
<dbReference type="EMBL" id="SPRW01000004">
    <property type="protein sequence ID" value="TIC70257.1"/>
    <property type="molecule type" value="Genomic_DNA"/>
</dbReference>
<evidence type="ECO:0000313" key="5">
    <source>
        <dbReference type="EMBL" id="TIC70257.1"/>
    </source>
</evidence>
<dbReference type="InterPro" id="IPR008979">
    <property type="entry name" value="Galactose-bd-like_sf"/>
</dbReference>
<evidence type="ECO:0000313" key="2">
    <source>
        <dbReference type="EMBL" id="TIC04195.1"/>
    </source>
</evidence>
<dbReference type="Proteomes" id="UP000309601">
    <property type="component" value="Unassembled WGS sequence"/>
</dbReference>
<dbReference type="EMBL" id="SPRC01000006">
    <property type="protein sequence ID" value="TIB81623.1"/>
    <property type="molecule type" value="Genomic_DNA"/>
</dbReference>